<feature type="domain" description="NADH-Ubiquinone oxidoreductase (complex I) chain 5 N-terminal" evidence="19">
    <location>
        <begin position="44"/>
        <end position="92"/>
    </location>
</feature>
<feature type="transmembrane region" description="Helical" evidence="17">
    <location>
        <begin position="215"/>
        <end position="233"/>
    </location>
</feature>
<evidence type="ECO:0000259" key="20">
    <source>
        <dbReference type="Pfam" id="PF06455"/>
    </source>
</evidence>
<geneLocation type="mitochondrion" evidence="21"/>
<evidence type="ECO:0000256" key="2">
    <source>
        <dbReference type="ARBA" id="ARBA00004448"/>
    </source>
</evidence>
<feature type="transmembrane region" description="Helical" evidence="17">
    <location>
        <begin position="12"/>
        <end position="33"/>
    </location>
</feature>
<evidence type="ECO:0000256" key="7">
    <source>
        <dbReference type="ARBA" id="ARBA00022692"/>
    </source>
</evidence>
<feature type="domain" description="NADH dehydrogenase subunit 5 C-terminal" evidence="20">
    <location>
        <begin position="391"/>
        <end position="565"/>
    </location>
</feature>
<dbReference type="GO" id="GO:0015990">
    <property type="term" value="P:electron transport coupled proton transport"/>
    <property type="evidence" value="ECO:0007669"/>
    <property type="project" value="TreeGrafter"/>
</dbReference>
<keyword evidence="8" id="KW-0999">Mitochondrion inner membrane</keyword>
<sequence>MLLFKPLLNNKMCYALLFMMTLSLTSFIYLYYMNKTILIEWVIMNMKSVTFEMTIIIDQMSLLFTFVISLISASIFIYSSEYMVNDLNKPRFLMLKAMFIMSMLLMLFSPNLISLLLGWDGLGLVSYALVVFYQNEASVAAGTITALSNRVGDVAILLSIGMMFNYHSFSFYLKSMEIKFDLVLVFLCMLAAFTKSAQIPFSAWLPAAMAAPTPVSALVHSSTLVTAGVYLMIRFSASLTPFMFLLLIVGTYTMVMSGLAANLEYDLKKIIALSTLSQLGLMMFTLGMGLITLSFFHLLTHALFKALLFMTAGSLIHAGKNYQDIRNLSGLVYFMPLTATFMTIANLALCGFPFLAGFYSKDMIIEMSLVNPAGFAMMFMLMLATGLTVSYTLRMLNLLMNPSASFSPLLTVPETYSYMTFSMSFLGIMSIISGNIFMWFIVPTPKMICLPTLVKMLTLLVCFVGIWSGLYLSKLNLNMSLKKNMIKFLHSMWFLTKASTLPVSNTFMVMSMIYSKVDKSWMEFSSAQKVKLMLKNSTQILENVNKTSMKMIMFKLLVWLVLLTLI</sequence>
<evidence type="ECO:0000259" key="19">
    <source>
        <dbReference type="Pfam" id="PF00662"/>
    </source>
</evidence>
<feature type="transmembrane region" description="Helical" evidence="17">
    <location>
        <begin position="453"/>
        <end position="473"/>
    </location>
</feature>
<evidence type="ECO:0000256" key="4">
    <source>
        <dbReference type="ARBA" id="ARBA00021096"/>
    </source>
</evidence>
<feature type="transmembrane region" description="Helical" evidence="17">
    <location>
        <begin position="302"/>
        <end position="319"/>
    </location>
</feature>
<feature type="transmembrane region" description="Helical" evidence="17">
    <location>
        <begin position="125"/>
        <end position="147"/>
    </location>
</feature>
<proteinExistence type="inferred from homology"/>
<evidence type="ECO:0000256" key="13">
    <source>
        <dbReference type="ARBA" id="ARBA00023075"/>
    </source>
</evidence>
<keyword evidence="7 17" id="KW-0812">Transmembrane</keyword>
<evidence type="ECO:0000256" key="10">
    <source>
        <dbReference type="ARBA" id="ARBA00022982"/>
    </source>
</evidence>
<dbReference type="Pfam" id="PF00361">
    <property type="entry name" value="Proton_antipo_M"/>
    <property type="match status" value="1"/>
</dbReference>
<evidence type="ECO:0000259" key="18">
    <source>
        <dbReference type="Pfam" id="PF00361"/>
    </source>
</evidence>
<comment type="catalytic activity">
    <reaction evidence="16 17">
        <text>a ubiquinone + NADH + 5 H(+)(in) = a ubiquinol + NAD(+) + 4 H(+)(out)</text>
        <dbReference type="Rhea" id="RHEA:29091"/>
        <dbReference type="Rhea" id="RHEA-COMP:9565"/>
        <dbReference type="Rhea" id="RHEA-COMP:9566"/>
        <dbReference type="ChEBI" id="CHEBI:15378"/>
        <dbReference type="ChEBI" id="CHEBI:16389"/>
        <dbReference type="ChEBI" id="CHEBI:17976"/>
        <dbReference type="ChEBI" id="CHEBI:57540"/>
        <dbReference type="ChEBI" id="CHEBI:57945"/>
        <dbReference type="EC" id="7.1.1.2"/>
    </reaction>
</comment>
<dbReference type="InterPro" id="IPR001516">
    <property type="entry name" value="Proton_antipo_N"/>
</dbReference>
<evidence type="ECO:0000256" key="17">
    <source>
        <dbReference type="RuleBase" id="RU003404"/>
    </source>
</evidence>
<name>A0A6M3TWT2_9CRUS</name>
<keyword evidence="14 17" id="KW-0496">Mitochondrion</keyword>
<dbReference type="Pfam" id="PF00662">
    <property type="entry name" value="Proton_antipo_N"/>
    <property type="match status" value="1"/>
</dbReference>
<feature type="transmembrane region" description="Helical" evidence="17">
    <location>
        <begin position="416"/>
        <end position="441"/>
    </location>
</feature>
<dbReference type="GO" id="GO:0003954">
    <property type="term" value="F:NADH dehydrogenase activity"/>
    <property type="evidence" value="ECO:0007669"/>
    <property type="project" value="TreeGrafter"/>
</dbReference>
<feature type="transmembrane region" description="Helical" evidence="17">
    <location>
        <begin position="99"/>
        <end position="119"/>
    </location>
</feature>
<dbReference type="InterPro" id="IPR003945">
    <property type="entry name" value="NU5C-like"/>
</dbReference>
<keyword evidence="12 17" id="KW-0520">NAD</keyword>
<evidence type="ECO:0000256" key="12">
    <source>
        <dbReference type="ARBA" id="ARBA00023027"/>
    </source>
</evidence>
<evidence type="ECO:0000256" key="6">
    <source>
        <dbReference type="ARBA" id="ARBA00022660"/>
    </source>
</evidence>
<reference evidence="21" key="1">
    <citation type="journal article" date="2019" name="Mitochondrial DNA Part B Resour">
        <title>Complete mitochondrial genome of the marine mysid Neomysis awatschensis (Mysida, Mysidae).</title>
        <authorList>
            <person name="Choi B.-S."/>
            <person name="Lee Y.H."/>
            <person name="Hwang D.-S."/>
            <person name="Ma C.W."/>
            <person name="Hagiwara A."/>
            <person name="Lee J.-S."/>
        </authorList>
    </citation>
    <scope>NUCLEOTIDE SEQUENCE</scope>
</reference>
<dbReference type="PANTHER" id="PTHR42829">
    <property type="entry name" value="NADH-UBIQUINONE OXIDOREDUCTASE CHAIN 5"/>
    <property type="match status" value="1"/>
</dbReference>
<evidence type="ECO:0000256" key="15">
    <source>
        <dbReference type="ARBA" id="ARBA00023136"/>
    </source>
</evidence>
<comment type="function">
    <text evidence="1">Core subunit of the mitochondrial membrane respiratory chain NADH dehydrogenase (Complex I) that is believed to belong to the minimal assembly required for catalysis. Complex I functions in the transfer of electrons from NADH to the respiratory chain. The immediate electron acceptor for the enzyme is believed to be ubiquinone.</text>
</comment>
<keyword evidence="10" id="KW-0249">Electron transport</keyword>
<keyword evidence="11 17" id="KW-1133">Transmembrane helix</keyword>
<keyword evidence="6" id="KW-0679">Respiratory chain</keyword>
<feature type="transmembrane region" description="Helical" evidence="17">
    <location>
        <begin position="239"/>
        <end position="263"/>
    </location>
</feature>
<feature type="transmembrane region" description="Helical" evidence="17">
    <location>
        <begin position="494"/>
        <end position="514"/>
    </location>
</feature>
<evidence type="ECO:0000256" key="1">
    <source>
        <dbReference type="ARBA" id="ARBA00003257"/>
    </source>
</evidence>
<accession>A0A6M3TWT2</accession>
<evidence type="ECO:0000256" key="11">
    <source>
        <dbReference type="ARBA" id="ARBA00022989"/>
    </source>
</evidence>
<evidence type="ECO:0000256" key="5">
    <source>
        <dbReference type="ARBA" id="ARBA00022448"/>
    </source>
</evidence>
<feature type="transmembrane region" description="Helical" evidence="17">
    <location>
        <begin position="331"/>
        <end position="355"/>
    </location>
</feature>
<feature type="transmembrane region" description="Helical" evidence="17">
    <location>
        <begin position="270"/>
        <end position="296"/>
    </location>
</feature>
<comment type="similarity">
    <text evidence="17">Belongs to the complex I subunit 5 family.</text>
</comment>
<keyword evidence="15 17" id="KW-0472">Membrane</keyword>
<comment type="function">
    <text evidence="17">Core subunit of the mitochondrial membrane respiratory chain NADH dehydrogenase (Complex I) which catalyzes electron transfer from NADH through the respiratory chain, using ubiquinone as an electron acceptor. Essential for the catalytic activity and assembly of complex I.</text>
</comment>
<gene>
    <name evidence="21" type="primary">ND5</name>
</gene>
<organism evidence="21">
    <name type="scientific">Neomysis awatschensis</name>
    <dbReference type="NCBI Taxonomy" id="1049545"/>
    <lineage>
        <taxon>Eukaryota</taxon>
        <taxon>Metazoa</taxon>
        <taxon>Ecdysozoa</taxon>
        <taxon>Arthropoda</taxon>
        <taxon>Crustacea</taxon>
        <taxon>Multicrustacea</taxon>
        <taxon>Malacostraca</taxon>
        <taxon>Eumalacostraca</taxon>
        <taxon>Peracarida</taxon>
        <taxon>Mysidacea</taxon>
        <taxon>Mysida</taxon>
        <taxon>Mysidae</taxon>
        <taxon>Mysinae</taxon>
        <taxon>Mysini</taxon>
        <taxon>Neomysis</taxon>
    </lineage>
</organism>
<keyword evidence="5 17" id="KW-0813">Transport</keyword>
<feature type="transmembrane region" description="Helical" evidence="17">
    <location>
        <begin position="53"/>
        <end position="78"/>
    </location>
</feature>
<evidence type="ECO:0000256" key="8">
    <source>
        <dbReference type="ARBA" id="ARBA00022792"/>
    </source>
</evidence>
<protein>
    <recommendedName>
        <fullName evidence="4 17">NADH-ubiquinone oxidoreductase chain 5</fullName>
        <ecNumber evidence="3 17">7.1.1.2</ecNumber>
    </recommendedName>
</protein>
<feature type="transmembrane region" description="Helical" evidence="17">
    <location>
        <begin position="375"/>
        <end position="396"/>
    </location>
</feature>
<evidence type="ECO:0000256" key="9">
    <source>
        <dbReference type="ARBA" id="ARBA00022967"/>
    </source>
</evidence>
<dbReference type="InterPro" id="IPR001750">
    <property type="entry name" value="ND/Mrp_TM"/>
</dbReference>
<evidence type="ECO:0000256" key="16">
    <source>
        <dbReference type="ARBA" id="ARBA00049551"/>
    </source>
</evidence>
<dbReference type="PRINTS" id="PR01434">
    <property type="entry name" value="NADHDHGNASE5"/>
</dbReference>
<feature type="transmembrane region" description="Helical" evidence="17">
    <location>
        <begin position="154"/>
        <end position="172"/>
    </location>
</feature>
<dbReference type="PANTHER" id="PTHR42829:SF2">
    <property type="entry name" value="NADH-UBIQUINONE OXIDOREDUCTASE CHAIN 5"/>
    <property type="match status" value="1"/>
</dbReference>
<keyword evidence="13 17" id="KW-0830">Ubiquinone</keyword>
<dbReference type="Pfam" id="PF06455">
    <property type="entry name" value="NADH5_C"/>
    <property type="match status" value="1"/>
</dbReference>
<dbReference type="EC" id="7.1.1.2" evidence="3 17"/>
<evidence type="ECO:0000256" key="14">
    <source>
        <dbReference type="ARBA" id="ARBA00023128"/>
    </source>
</evidence>
<dbReference type="GO" id="GO:0008137">
    <property type="term" value="F:NADH dehydrogenase (ubiquinone) activity"/>
    <property type="evidence" value="ECO:0007669"/>
    <property type="project" value="UniProtKB-EC"/>
</dbReference>
<dbReference type="EMBL" id="MN274520">
    <property type="protein sequence ID" value="QJE37257.1"/>
    <property type="molecule type" value="Genomic_DNA"/>
</dbReference>
<comment type="subcellular location">
    <subcellularLocation>
        <location evidence="2">Mitochondrion inner membrane</location>
        <topology evidence="2">Multi-pass membrane protein</topology>
    </subcellularLocation>
</comment>
<dbReference type="AlphaFoldDB" id="A0A6M3TWT2"/>
<evidence type="ECO:0000313" key="21">
    <source>
        <dbReference type="EMBL" id="QJE37257.1"/>
    </source>
</evidence>
<evidence type="ECO:0000256" key="3">
    <source>
        <dbReference type="ARBA" id="ARBA00012944"/>
    </source>
</evidence>
<dbReference type="InterPro" id="IPR010934">
    <property type="entry name" value="NADH_DH_su5_C"/>
</dbReference>
<feature type="domain" description="NADH:quinone oxidoreductase/Mrp antiporter transmembrane" evidence="18">
    <location>
        <begin position="109"/>
        <end position="382"/>
    </location>
</feature>
<dbReference type="GO" id="GO:0042773">
    <property type="term" value="P:ATP synthesis coupled electron transport"/>
    <property type="evidence" value="ECO:0007669"/>
    <property type="project" value="InterPro"/>
</dbReference>
<keyword evidence="9" id="KW-1278">Translocase</keyword>
<dbReference type="GO" id="GO:0005743">
    <property type="term" value="C:mitochondrial inner membrane"/>
    <property type="evidence" value="ECO:0007669"/>
    <property type="project" value="UniProtKB-SubCell"/>
</dbReference>
<feature type="transmembrane region" description="Helical" evidence="17">
    <location>
        <begin position="178"/>
        <end position="194"/>
    </location>
</feature>